<comment type="similarity">
    <text evidence="6">Belongs to the CALCOCO family.</text>
</comment>
<dbReference type="PANTHER" id="PTHR31915">
    <property type="entry name" value="SKICH DOMAIN-CONTAINING PROTEIN"/>
    <property type="match status" value="1"/>
</dbReference>
<protein>
    <submittedName>
        <fullName evidence="11">Calcium binding and coiled-coil domain 1b</fullName>
    </submittedName>
</protein>
<evidence type="ECO:0000313" key="12">
    <source>
        <dbReference type="Proteomes" id="UP000265040"/>
    </source>
</evidence>
<feature type="compositionally biased region" description="Basic and acidic residues" evidence="8">
    <location>
        <begin position="578"/>
        <end position="588"/>
    </location>
</feature>
<dbReference type="Pfam" id="PF17751">
    <property type="entry name" value="SKICH"/>
    <property type="match status" value="1"/>
</dbReference>
<accession>A0A3Q1KHM8</accession>
<feature type="region of interest" description="Disordered" evidence="8">
    <location>
        <begin position="515"/>
        <end position="551"/>
    </location>
</feature>
<name>A0A3Q1KHM8_ANATE</name>
<proteinExistence type="inferred from homology"/>
<dbReference type="Proteomes" id="UP000265040">
    <property type="component" value="Chromosome 5"/>
</dbReference>
<evidence type="ECO:0000256" key="5">
    <source>
        <dbReference type="ARBA" id="ARBA00023242"/>
    </source>
</evidence>
<evidence type="ECO:0000259" key="10">
    <source>
        <dbReference type="Pfam" id="PF17751"/>
    </source>
</evidence>
<dbReference type="GO" id="GO:0005737">
    <property type="term" value="C:cytoplasm"/>
    <property type="evidence" value="ECO:0007669"/>
    <property type="project" value="UniProtKB-SubCell"/>
</dbReference>
<dbReference type="InterPro" id="IPR012852">
    <property type="entry name" value="CALCOCO1-like"/>
</dbReference>
<evidence type="ECO:0000256" key="4">
    <source>
        <dbReference type="ARBA" id="ARBA00023054"/>
    </source>
</evidence>
<feature type="domain" description="Calcium binding and coiled-coil" evidence="9">
    <location>
        <begin position="342"/>
        <end position="540"/>
    </location>
</feature>
<reference evidence="11" key="2">
    <citation type="submission" date="2025-08" db="UniProtKB">
        <authorList>
            <consortium name="Ensembl"/>
        </authorList>
    </citation>
    <scope>IDENTIFICATION</scope>
</reference>
<feature type="coiled-coil region" evidence="7">
    <location>
        <begin position="218"/>
        <end position="378"/>
    </location>
</feature>
<keyword evidence="12" id="KW-1185">Reference proteome</keyword>
<dbReference type="InterPro" id="IPR051002">
    <property type="entry name" value="UBA_autophagy_assoc_protein"/>
</dbReference>
<feature type="domain" description="SKICH" evidence="10">
    <location>
        <begin position="58"/>
        <end position="161"/>
    </location>
</feature>
<evidence type="ECO:0000256" key="7">
    <source>
        <dbReference type="SAM" id="Coils"/>
    </source>
</evidence>
<dbReference type="AlphaFoldDB" id="A0A3Q1KHM8"/>
<evidence type="ECO:0000313" key="11">
    <source>
        <dbReference type="Ensembl" id="ENSATEP00000035916.2"/>
    </source>
</evidence>
<dbReference type="CTD" id="386968"/>
<dbReference type="STRING" id="64144.ENSATEP00000035916"/>
<evidence type="ECO:0000259" key="9">
    <source>
        <dbReference type="Pfam" id="PF07888"/>
    </source>
</evidence>
<evidence type="ECO:0000256" key="2">
    <source>
        <dbReference type="ARBA" id="ARBA00004496"/>
    </source>
</evidence>
<dbReference type="GO" id="GO:0005634">
    <property type="term" value="C:nucleus"/>
    <property type="evidence" value="ECO:0007669"/>
    <property type="project" value="UniProtKB-SubCell"/>
</dbReference>
<reference evidence="11" key="1">
    <citation type="submission" date="2021-04" db="EMBL/GenBank/DDBJ databases">
        <authorList>
            <consortium name="Wellcome Sanger Institute Data Sharing"/>
        </authorList>
    </citation>
    <scope>NUCLEOTIDE SEQUENCE [LARGE SCALE GENOMIC DNA]</scope>
</reference>
<keyword evidence="3" id="KW-0963">Cytoplasm</keyword>
<feature type="coiled-coil region" evidence="7">
    <location>
        <begin position="468"/>
        <end position="498"/>
    </location>
</feature>
<keyword evidence="5" id="KW-0539">Nucleus</keyword>
<organism evidence="11 12">
    <name type="scientific">Anabas testudineus</name>
    <name type="common">Climbing perch</name>
    <name type="synonym">Anthias testudineus</name>
    <dbReference type="NCBI Taxonomy" id="64144"/>
    <lineage>
        <taxon>Eukaryota</taxon>
        <taxon>Metazoa</taxon>
        <taxon>Chordata</taxon>
        <taxon>Craniata</taxon>
        <taxon>Vertebrata</taxon>
        <taxon>Euteleostomi</taxon>
        <taxon>Actinopterygii</taxon>
        <taxon>Neopterygii</taxon>
        <taxon>Teleostei</taxon>
        <taxon>Neoteleostei</taxon>
        <taxon>Acanthomorphata</taxon>
        <taxon>Anabantaria</taxon>
        <taxon>Anabantiformes</taxon>
        <taxon>Anabantoidei</taxon>
        <taxon>Anabantidae</taxon>
        <taxon>Anabas</taxon>
    </lineage>
</organism>
<dbReference type="Ensembl" id="ENSATET00000036430.3">
    <property type="protein sequence ID" value="ENSATEP00000035916.2"/>
    <property type="gene ID" value="ENSATEG00000024683.3"/>
</dbReference>
<dbReference type="RefSeq" id="XP_026202654.1">
    <property type="nucleotide sequence ID" value="XM_026346869.1"/>
</dbReference>
<sequence>MLSSVLHEVAEKKNITLFPKQNKLFPSRLKLDLISLHPRMFSSSMAQLPITMDKQFTVVFRNVGQLYFPQTRVECHYSLTSDHQWSSSDWIGIFEVGWSSVKDYYTYTWALVPEGYTEGSSVDGCALFHACYLPRPSTVEYQFVYVDTLGEVCACSRPFTFCAPKPLEELETLKEERDEDDGEEELLLVIPRAQLLQTRLEECLKKQTHLQQALDASKKEAEDDKEGNKKARMEWESERGAMMEEINELRDNLRQNCNMLKQMEGKHKDVKYSQESLSSELRNLMAEKAESQQRIKRLENDVKLLTDREKEGNLDLDRLKERVKKMSSQMKHDEEKRKSLQVENELALAEVQRLQERLEASELAAENLRRELRELGKSQGHTHTELHQARMQLAQLTLQLSEENLVIREERANWALEREAYKHAAETDKRKLQELSFELQKKEEWLQEERMEREKLEVALGRESEYNRELLSDAKRELQELNANLRKVQNKTEEQQREKQDLVSYICQLEQRLGIVPGTKPNGDIPTSTSASSSSEDDEEASSASSASPRSICSPLFLSAHLERLSGAEIPAETQSQSKEETHTSDTQ</sequence>
<evidence type="ECO:0000256" key="8">
    <source>
        <dbReference type="SAM" id="MobiDB-lite"/>
    </source>
</evidence>
<dbReference type="OMA" id="CALFHAC"/>
<feature type="region of interest" description="Disordered" evidence="8">
    <location>
        <begin position="564"/>
        <end position="588"/>
    </location>
</feature>
<dbReference type="Pfam" id="PF07888">
    <property type="entry name" value="CALCOCO1"/>
    <property type="match status" value="1"/>
</dbReference>
<dbReference type="GeneID" id="113153304"/>
<dbReference type="GO" id="GO:0003713">
    <property type="term" value="F:transcription coactivator activity"/>
    <property type="evidence" value="ECO:0007669"/>
    <property type="project" value="TreeGrafter"/>
</dbReference>
<comment type="subcellular location">
    <subcellularLocation>
        <location evidence="2">Cytoplasm</location>
    </subcellularLocation>
    <subcellularLocation>
        <location evidence="1">Nucleus</location>
    </subcellularLocation>
</comment>
<reference evidence="11" key="3">
    <citation type="submission" date="2025-09" db="UniProtKB">
        <authorList>
            <consortium name="Ensembl"/>
        </authorList>
    </citation>
    <scope>IDENTIFICATION</scope>
</reference>
<evidence type="ECO:0000256" key="6">
    <source>
        <dbReference type="ARBA" id="ARBA00037963"/>
    </source>
</evidence>
<dbReference type="GO" id="GO:0045944">
    <property type="term" value="P:positive regulation of transcription by RNA polymerase II"/>
    <property type="evidence" value="ECO:0007669"/>
    <property type="project" value="TreeGrafter"/>
</dbReference>
<dbReference type="Gene3D" id="2.60.40.2840">
    <property type="match status" value="1"/>
</dbReference>
<keyword evidence="4 7" id="KW-0175">Coiled coil</keyword>
<dbReference type="PANTHER" id="PTHR31915:SF5">
    <property type="entry name" value="CALCIUM-BINDING AND COILED-COIL DOMAIN-CONTAINING PROTEIN 1"/>
    <property type="match status" value="1"/>
</dbReference>
<evidence type="ECO:0000256" key="1">
    <source>
        <dbReference type="ARBA" id="ARBA00004123"/>
    </source>
</evidence>
<dbReference type="InterPro" id="IPR041611">
    <property type="entry name" value="SKICH"/>
</dbReference>
<dbReference type="GeneTree" id="ENSGT00950000183025"/>
<evidence type="ECO:0000256" key="3">
    <source>
        <dbReference type="ARBA" id="ARBA00022490"/>
    </source>
</evidence>